<dbReference type="InterPro" id="IPR045329">
    <property type="entry name" value="LZTS"/>
</dbReference>
<protein>
    <submittedName>
        <fullName evidence="5">Leucine zipper putative tumor suppressor 2</fullName>
    </submittedName>
</protein>
<dbReference type="PANTHER" id="PTHR19354:SF2">
    <property type="entry name" value="LEUCINE-RICH REPEAT-CONTAINING PROTEIN DDB_G0290503"/>
    <property type="match status" value="1"/>
</dbReference>
<dbReference type="PANTHER" id="PTHR19354">
    <property type="entry name" value="ZIPPER PUTATIVE TUMOR SUPPRESSOR 2 HOMOLOG-LIKE PROTEIN-RELATED"/>
    <property type="match status" value="1"/>
</dbReference>
<evidence type="ECO:0000313" key="5">
    <source>
        <dbReference type="EMBL" id="KAF0305162.1"/>
    </source>
</evidence>
<dbReference type="OrthoDB" id="6369769at2759"/>
<feature type="region of interest" description="Disordered" evidence="4">
    <location>
        <begin position="84"/>
        <end position="115"/>
    </location>
</feature>
<accession>A0A6A4WRA9</accession>
<evidence type="ECO:0000256" key="2">
    <source>
        <dbReference type="ARBA" id="ARBA00022490"/>
    </source>
</evidence>
<keyword evidence="3" id="KW-0175">Coiled coil</keyword>
<keyword evidence="6" id="KW-1185">Reference proteome</keyword>
<evidence type="ECO:0000256" key="4">
    <source>
        <dbReference type="SAM" id="MobiDB-lite"/>
    </source>
</evidence>
<evidence type="ECO:0000313" key="6">
    <source>
        <dbReference type="Proteomes" id="UP000440578"/>
    </source>
</evidence>
<proteinExistence type="predicted"/>
<dbReference type="AlphaFoldDB" id="A0A6A4WRA9"/>
<evidence type="ECO:0000256" key="1">
    <source>
        <dbReference type="ARBA" id="ARBA00004496"/>
    </source>
</evidence>
<reference evidence="5 6" key="1">
    <citation type="submission" date="2019-07" db="EMBL/GenBank/DDBJ databases">
        <title>Draft genome assembly of a fouling barnacle, Amphibalanus amphitrite (Darwin, 1854): The first reference genome for Thecostraca.</title>
        <authorList>
            <person name="Kim W."/>
        </authorList>
    </citation>
    <scope>NUCLEOTIDE SEQUENCE [LARGE SCALE GENOMIC DNA]</scope>
    <source>
        <strain evidence="5">SNU_AA5</strain>
        <tissue evidence="5">Soma without cirri and trophi</tissue>
    </source>
</reference>
<name>A0A6A4WRA9_AMPAM</name>
<comment type="subcellular location">
    <subcellularLocation>
        <location evidence="1">Cytoplasm</location>
    </subcellularLocation>
</comment>
<dbReference type="Proteomes" id="UP000440578">
    <property type="component" value="Unassembled WGS sequence"/>
</dbReference>
<organism evidence="5 6">
    <name type="scientific">Amphibalanus amphitrite</name>
    <name type="common">Striped barnacle</name>
    <name type="synonym">Balanus amphitrite</name>
    <dbReference type="NCBI Taxonomy" id="1232801"/>
    <lineage>
        <taxon>Eukaryota</taxon>
        <taxon>Metazoa</taxon>
        <taxon>Ecdysozoa</taxon>
        <taxon>Arthropoda</taxon>
        <taxon>Crustacea</taxon>
        <taxon>Multicrustacea</taxon>
        <taxon>Cirripedia</taxon>
        <taxon>Thoracica</taxon>
        <taxon>Thoracicalcarea</taxon>
        <taxon>Balanomorpha</taxon>
        <taxon>Balanoidea</taxon>
        <taxon>Balanidae</taxon>
        <taxon>Amphibalaninae</taxon>
        <taxon>Amphibalanus</taxon>
    </lineage>
</organism>
<gene>
    <name evidence="5" type="primary">lzts2</name>
    <name evidence="5" type="ORF">FJT64_023113</name>
</gene>
<comment type="caution">
    <text evidence="5">The sequence shown here is derived from an EMBL/GenBank/DDBJ whole genome shotgun (WGS) entry which is preliminary data.</text>
</comment>
<sequence>MARQNQELKQELGALRSQLEDTEWGLCQKSGEISLLKSQLKDCQGDQTTRNHELLHIRAQVREYAAQLETKEVDNKRLQAETQTLREQVRPSAERRAGVPEGHGLVSQRYTSHLI</sequence>
<feature type="compositionally biased region" description="Basic and acidic residues" evidence="4">
    <location>
        <begin position="87"/>
        <end position="98"/>
    </location>
</feature>
<keyword evidence="2" id="KW-0963">Cytoplasm</keyword>
<evidence type="ECO:0000256" key="3">
    <source>
        <dbReference type="ARBA" id="ARBA00023054"/>
    </source>
</evidence>
<dbReference type="Pfam" id="PF06818">
    <property type="entry name" value="Fez1"/>
    <property type="match status" value="1"/>
</dbReference>
<dbReference type="GO" id="GO:0005737">
    <property type="term" value="C:cytoplasm"/>
    <property type="evidence" value="ECO:0007669"/>
    <property type="project" value="UniProtKB-SubCell"/>
</dbReference>
<dbReference type="EMBL" id="VIIS01000774">
    <property type="protein sequence ID" value="KAF0305162.1"/>
    <property type="molecule type" value="Genomic_DNA"/>
</dbReference>